<sequence>MAVSKYEKLRLLGEGTFGVVSLARSTRTSELVAVKKVRLGHYRDGVSVTALREVKLLQEVRHPNVIHLVDVFASGGGTSLNLVLEYCLTDLEAIIRDRSLILSPADVKGMMQMLLAGTAALHDAWILHRDLKPGNVLLGCDGELKLADLGLAKTHAAAPAPGGMTHQVITRWYRPPELLYGARAYGAAVDMWSIGCIFAELLLRTPYMPGDSDVDQLAKIFAARGTPVAVVTGSGEGGVGVGREWPGLDTLPGYIQFDPLSPPDTGLLFSAAGEDAMGLMDALLAFDPAGRIGAAEALKHPYFSRGVPAATAAELLAKVRTGSSVKEEDIKAAAAGAAAGAEAPAAPAAPVPPTIGRAAPPEPEAAPDAATAGAAVAGVAREGEKKKRVVSGRPPLAGRPGGMKKRRLDFS</sequence>
<organism evidence="12 13">
    <name type="scientific">Porphyra umbilicalis</name>
    <name type="common">Purple laver</name>
    <name type="synonym">Red alga</name>
    <dbReference type="NCBI Taxonomy" id="2786"/>
    <lineage>
        <taxon>Eukaryota</taxon>
        <taxon>Rhodophyta</taxon>
        <taxon>Bangiophyceae</taxon>
        <taxon>Bangiales</taxon>
        <taxon>Bangiaceae</taxon>
        <taxon>Porphyra</taxon>
    </lineage>
</organism>
<evidence type="ECO:0000256" key="5">
    <source>
        <dbReference type="ARBA" id="ARBA00022741"/>
    </source>
</evidence>
<keyword evidence="6" id="KW-0418">Kinase</keyword>
<proteinExistence type="inferred from homology"/>
<feature type="binding site" evidence="8">
    <location>
        <position position="36"/>
    </location>
    <ligand>
        <name>ATP</name>
        <dbReference type="ChEBI" id="CHEBI:30616"/>
    </ligand>
</feature>
<feature type="compositionally biased region" description="Low complexity" evidence="10">
    <location>
        <begin position="366"/>
        <end position="380"/>
    </location>
</feature>
<evidence type="ECO:0000256" key="4">
    <source>
        <dbReference type="ARBA" id="ARBA00022679"/>
    </source>
</evidence>
<feature type="compositionally biased region" description="Basic residues" evidence="10">
    <location>
        <begin position="402"/>
        <end position="411"/>
    </location>
</feature>
<reference evidence="12 13" key="1">
    <citation type="submission" date="2017-03" db="EMBL/GenBank/DDBJ databases">
        <title>WGS assembly of Porphyra umbilicalis.</title>
        <authorList>
            <person name="Brawley S.H."/>
            <person name="Blouin N.A."/>
            <person name="Ficko-Blean E."/>
            <person name="Wheeler G.L."/>
            <person name="Lohr M."/>
            <person name="Goodson H.V."/>
            <person name="Jenkins J.W."/>
            <person name="Blaby-Haas C.E."/>
            <person name="Helliwell K.E."/>
            <person name="Chan C."/>
            <person name="Marriage T."/>
            <person name="Bhattacharya D."/>
            <person name="Klein A.S."/>
            <person name="Badis Y."/>
            <person name="Brodie J."/>
            <person name="Cao Y."/>
            <person name="Collen J."/>
            <person name="Dittami S.M."/>
            <person name="Gachon C.M."/>
            <person name="Green B.R."/>
            <person name="Karpowicz S."/>
            <person name="Kim J.W."/>
            <person name="Kudahl U."/>
            <person name="Lin S."/>
            <person name="Michel G."/>
            <person name="Mittag M."/>
            <person name="Olson B.J."/>
            <person name="Pangilinan J."/>
            <person name="Peng Y."/>
            <person name="Qiu H."/>
            <person name="Shu S."/>
            <person name="Singer J.T."/>
            <person name="Smith A.G."/>
            <person name="Sprecher B.N."/>
            <person name="Wagner V."/>
            <person name="Wang W."/>
            <person name="Wang Z.-Y."/>
            <person name="Yan J."/>
            <person name="Yarish C."/>
            <person name="Zoeuner-Riek S."/>
            <person name="Zhuang Y."/>
            <person name="Zou Y."/>
            <person name="Lindquist E.A."/>
            <person name="Grimwood J."/>
            <person name="Barry K."/>
            <person name="Rokhsar D.S."/>
            <person name="Schmutz J."/>
            <person name="Stiller J.W."/>
            <person name="Grossman A.R."/>
            <person name="Prochnik S.E."/>
        </authorList>
    </citation>
    <scope>NUCLEOTIDE SEQUENCE [LARGE SCALE GENOMIC DNA]</scope>
    <source>
        <strain evidence="12">4086291</strain>
    </source>
</reference>
<dbReference type="SMART" id="SM00220">
    <property type="entry name" value="S_TKc"/>
    <property type="match status" value="1"/>
</dbReference>
<dbReference type="PANTHER" id="PTHR24056:SF0">
    <property type="entry name" value="CYCLIN-DEPENDENT KINASE 7"/>
    <property type="match status" value="1"/>
</dbReference>
<dbReference type="GO" id="GO:0070985">
    <property type="term" value="C:transcription factor TFIIK complex"/>
    <property type="evidence" value="ECO:0007669"/>
    <property type="project" value="TreeGrafter"/>
</dbReference>
<dbReference type="InterPro" id="IPR008271">
    <property type="entry name" value="Ser/Thr_kinase_AS"/>
</dbReference>
<evidence type="ECO:0000256" key="9">
    <source>
        <dbReference type="RuleBase" id="RU000304"/>
    </source>
</evidence>
<dbReference type="GO" id="GO:0008353">
    <property type="term" value="F:RNA polymerase II CTD heptapeptide repeat kinase activity"/>
    <property type="evidence" value="ECO:0007669"/>
    <property type="project" value="UniProtKB-EC"/>
</dbReference>
<dbReference type="InterPro" id="IPR000719">
    <property type="entry name" value="Prot_kinase_dom"/>
</dbReference>
<evidence type="ECO:0000256" key="2">
    <source>
        <dbReference type="ARBA" id="ARBA00012409"/>
    </source>
</evidence>
<dbReference type="InterPro" id="IPR017441">
    <property type="entry name" value="Protein_kinase_ATP_BS"/>
</dbReference>
<evidence type="ECO:0000256" key="8">
    <source>
        <dbReference type="PROSITE-ProRule" id="PRU10141"/>
    </source>
</evidence>
<dbReference type="SUPFAM" id="SSF56112">
    <property type="entry name" value="Protein kinase-like (PK-like)"/>
    <property type="match status" value="1"/>
</dbReference>
<evidence type="ECO:0000256" key="1">
    <source>
        <dbReference type="ARBA" id="ARBA00006485"/>
    </source>
</evidence>
<dbReference type="Proteomes" id="UP000218209">
    <property type="component" value="Unassembled WGS sequence"/>
</dbReference>
<dbReference type="GO" id="GO:0005524">
    <property type="term" value="F:ATP binding"/>
    <property type="evidence" value="ECO:0007669"/>
    <property type="project" value="UniProtKB-UniRule"/>
</dbReference>
<evidence type="ECO:0000256" key="7">
    <source>
        <dbReference type="ARBA" id="ARBA00022840"/>
    </source>
</evidence>
<dbReference type="InterPro" id="IPR011009">
    <property type="entry name" value="Kinase-like_dom_sf"/>
</dbReference>
<feature type="region of interest" description="Disordered" evidence="10">
    <location>
        <begin position="338"/>
        <end position="411"/>
    </location>
</feature>
<keyword evidence="3 9" id="KW-0723">Serine/threonine-protein kinase</keyword>
<dbReference type="EMBL" id="KV919073">
    <property type="protein sequence ID" value="OSX72259.1"/>
    <property type="molecule type" value="Genomic_DNA"/>
</dbReference>
<evidence type="ECO:0000313" key="13">
    <source>
        <dbReference type="Proteomes" id="UP000218209"/>
    </source>
</evidence>
<evidence type="ECO:0000259" key="11">
    <source>
        <dbReference type="PROSITE" id="PS50011"/>
    </source>
</evidence>
<dbReference type="InterPro" id="IPR050108">
    <property type="entry name" value="CDK"/>
</dbReference>
<dbReference type="Gene3D" id="3.30.200.20">
    <property type="entry name" value="Phosphorylase Kinase, domain 1"/>
    <property type="match status" value="1"/>
</dbReference>
<dbReference type="PROSITE" id="PS00108">
    <property type="entry name" value="PROTEIN_KINASE_ST"/>
    <property type="match status" value="1"/>
</dbReference>
<feature type="domain" description="Protein kinase" evidence="11">
    <location>
        <begin position="6"/>
        <end position="303"/>
    </location>
</feature>
<dbReference type="OrthoDB" id="1732493at2759"/>
<dbReference type="EC" id="2.7.11.23" evidence="2"/>
<dbReference type="FunFam" id="1.10.510.10:FF:000624">
    <property type="entry name" value="Mitogen-activated protein kinase"/>
    <property type="match status" value="1"/>
</dbReference>
<dbReference type="GO" id="GO:0004693">
    <property type="term" value="F:cyclin-dependent protein serine/threonine kinase activity"/>
    <property type="evidence" value="ECO:0007669"/>
    <property type="project" value="TreeGrafter"/>
</dbReference>
<comment type="similarity">
    <text evidence="1">Belongs to the protein kinase superfamily. CMGC Ser/Thr protein kinase family. CDC2/CDKX subfamily.</text>
</comment>
<dbReference type="PROSITE" id="PS50011">
    <property type="entry name" value="PROTEIN_KINASE_DOM"/>
    <property type="match status" value="1"/>
</dbReference>
<accession>A0A1X6NUF1</accession>
<dbReference type="PANTHER" id="PTHR24056">
    <property type="entry name" value="CELL DIVISION PROTEIN KINASE"/>
    <property type="match status" value="1"/>
</dbReference>
<keyword evidence="4" id="KW-0808">Transferase</keyword>
<evidence type="ECO:0000256" key="6">
    <source>
        <dbReference type="ARBA" id="ARBA00022777"/>
    </source>
</evidence>
<name>A0A1X6NUF1_PORUM</name>
<keyword evidence="7 8" id="KW-0067">ATP-binding</keyword>
<evidence type="ECO:0000256" key="10">
    <source>
        <dbReference type="SAM" id="MobiDB-lite"/>
    </source>
</evidence>
<protein>
    <recommendedName>
        <fullName evidence="2">[RNA-polymerase]-subunit kinase</fullName>
        <ecNumber evidence="2">2.7.11.23</ecNumber>
    </recommendedName>
</protein>
<dbReference type="PROSITE" id="PS00107">
    <property type="entry name" value="PROTEIN_KINASE_ATP"/>
    <property type="match status" value="1"/>
</dbReference>
<keyword evidence="13" id="KW-1185">Reference proteome</keyword>
<evidence type="ECO:0000313" key="12">
    <source>
        <dbReference type="EMBL" id="OSX72259.1"/>
    </source>
</evidence>
<dbReference type="GO" id="GO:0005737">
    <property type="term" value="C:cytoplasm"/>
    <property type="evidence" value="ECO:0007669"/>
    <property type="project" value="TreeGrafter"/>
</dbReference>
<keyword evidence="5 8" id="KW-0547">Nucleotide-binding</keyword>
<dbReference type="AlphaFoldDB" id="A0A1X6NUF1"/>
<gene>
    <name evidence="12" type="ORF">BU14_0452s0004</name>
</gene>
<dbReference type="GO" id="GO:0045944">
    <property type="term" value="P:positive regulation of transcription by RNA polymerase II"/>
    <property type="evidence" value="ECO:0007669"/>
    <property type="project" value="TreeGrafter"/>
</dbReference>
<dbReference type="Pfam" id="PF00069">
    <property type="entry name" value="Pkinase"/>
    <property type="match status" value="1"/>
</dbReference>
<evidence type="ECO:0000256" key="3">
    <source>
        <dbReference type="ARBA" id="ARBA00022527"/>
    </source>
</evidence>
<dbReference type="Gene3D" id="1.10.510.10">
    <property type="entry name" value="Transferase(Phosphotransferase) domain 1"/>
    <property type="match status" value="1"/>
</dbReference>